<evidence type="ECO:0000256" key="1">
    <source>
        <dbReference type="SAM" id="MobiDB-lite"/>
    </source>
</evidence>
<dbReference type="InterPro" id="IPR006119">
    <property type="entry name" value="Resolv_N"/>
</dbReference>
<feature type="compositionally biased region" description="Basic residues" evidence="1">
    <location>
        <begin position="10"/>
        <end position="22"/>
    </location>
</feature>
<protein>
    <recommendedName>
        <fullName evidence="6">Recombinase</fullName>
    </recommendedName>
</protein>
<accession>A0A224XEX8</accession>
<evidence type="ECO:0000259" key="2">
    <source>
        <dbReference type="PROSITE" id="PS51736"/>
    </source>
</evidence>
<dbReference type="OrthoDB" id="9811097at2"/>
<evidence type="ECO:0000259" key="3">
    <source>
        <dbReference type="PROSITE" id="PS51737"/>
    </source>
</evidence>
<dbReference type="SMART" id="SM00857">
    <property type="entry name" value="Resolvase"/>
    <property type="match status" value="1"/>
</dbReference>
<dbReference type="InterPro" id="IPR038109">
    <property type="entry name" value="DNA_bind_recomb_sf"/>
</dbReference>
<dbReference type="RefSeq" id="WP_094785464.1">
    <property type="nucleotide sequence ID" value="NZ_BEDT01000008.1"/>
</dbReference>
<dbReference type="AlphaFoldDB" id="A0A224XEX8"/>
<name>A0A224XEX8_9LACT</name>
<dbReference type="InterPro" id="IPR036162">
    <property type="entry name" value="Resolvase-like_N_sf"/>
</dbReference>
<dbReference type="CDD" id="cd00338">
    <property type="entry name" value="Ser_Recombinase"/>
    <property type="match status" value="1"/>
</dbReference>
<dbReference type="GO" id="GO:0003677">
    <property type="term" value="F:DNA binding"/>
    <property type="evidence" value="ECO:0007669"/>
    <property type="project" value="InterPro"/>
</dbReference>
<dbReference type="Pfam" id="PF07508">
    <property type="entry name" value="Recombinase"/>
    <property type="match status" value="1"/>
</dbReference>
<dbReference type="PANTHER" id="PTHR30461:SF23">
    <property type="entry name" value="DNA RECOMBINASE-RELATED"/>
    <property type="match status" value="1"/>
</dbReference>
<comment type="caution">
    <text evidence="4">The sequence shown here is derived from an EMBL/GenBank/DDBJ whole genome shotgun (WGS) entry which is preliminary data.</text>
</comment>
<dbReference type="Pfam" id="PF00239">
    <property type="entry name" value="Resolvase"/>
    <property type="match status" value="1"/>
</dbReference>
<feature type="domain" description="Resolvase/invertase-type recombinase catalytic" evidence="2">
    <location>
        <begin position="27"/>
        <end position="175"/>
    </location>
</feature>
<organism evidence="4 5">
    <name type="scientific">Pseudolactococcus reticulitermitis</name>
    <dbReference type="NCBI Taxonomy" id="2025039"/>
    <lineage>
        <taxon>Bacteria</taxon>
        <taxon>Bacillati</taxon>
        <taxon>Bacillota</taxon>
        <taxon>Bacilli</taxon>
        <taxon>Lactobacillales</taxon>
        <taxon>Streptococcaceae</taxon>
        <taxon>Pseudolactococcus</taxon>
    </lineage>
</organism>
<dbReference type="InterPro" id="IPR011109">
    <property type="entry name" value="DNA_bind_recombinase_dom"/>
</dbReference>
<dbReference type="Gene3D" id="3.90.1750.20">
    <property type="entry name" value="Putative Large Serine Recombinase, Chain B, Domain 2"/>
    <property type="match status" value="1"/>
</dbReference>
<feature type="domain" description="Recombinase" evidence="3">
    <location>
        <begin position="184"/>
        <end position="311"/>
    </location>
</feature>
<proteinExistence type="predicted"/>
<evidence type="ECO:0008006" key="6">
    <source>
        <dbReference type="Google" id="ProtNLM"/>
    </source>
</evidence>
<dbReference type="EMBL" id="BEDT01000008">
    <property type="protein sequence ID" value="GAX48452.1"/>
    <property type="molecule type" value="Genomic_DNA"/>
</dbReference>
<gene>
    <name evidence="4" type="ORF">RsY01_2081</name>
</gene>
<evidence type="ECO:0000313" key="5">
    <source>
        <dbReference type="Proteomes" id="UP000218689"/>
    </source>
</evidence>
<dbReference type="InterPro" id="IPR025827">
    <property type="entry name" value="Zn_ribbon_recom_dom"/>
</dbReference>
<dbReference type="PROSITE" id="PS51736">
    <property type="entry name" value="RECOMBINASES_3"/>
    <property type="match status" value="1"/>
</dbReference>
<dbReference type="PROSITE" id="PS51737">
    <property type="entry name" value="RECOMBINASE_DNA_BIND"/>
    <property type="match status" value="1"/>
</dbReference>
<sequence length="525" mass="60651">MANQITKIPATRHQHTSRSITHHRKKKVAAYARVSTDNEDQVTSYEAQIDYYTTYIKGRTDWDFAGMYADEGITATNTTKRVSFKQMVTDALAGKIDLIVTKSVSRFARNTVDSLTTVRQLKEKGIEIYFEKENIWTFDSKGELLITIMSSLAQEESRSISENCTWGQRKRFADGKVTVPFGQFLGYDRGEDGNLVLNRAQAVIIRKIFGLFFKGLSLYGIAKQLSKEEILTPGGKAIWNANTVRRILTNEKYKGDALLQKSYTVDFLTKKKKVNEGEIPQYYVQGNHEAIISSEVFNAVQRQLAIRRKDNGHYSSAGMFSSKLKCGDCASWYGSKVWHSTDKYRRVIWQCNHKFSGKKKCQTPHFDEAEIKQIFINAVNKLFSDKRDIIDNFNVIKAELFSTEELEKKEKKLEDEAMVIGDMIQEAISENTRVALNQEDYERQYNHLVEKFELVSMRQNKIKEELIEKKVHKNQVEKFLKELENLDLITKFDEDLWCSLLEHITIYDKEKIIITFKDGTEIKGD</sequence>
<feature type="region of interest" description="Disordered" evidence="1">
    <location>
        <begin position="1"/>
        <end position="22"/>
    </location>
</feature>
<dbReference type="PANTHER" id="PTHR30461">
    <property type="entry name" value="DNA-INVERTASE FROM LAMBDOID PROPHAGE"/>
    <property type="match status" value="1"/>
</dbReference>
<dbReference type="InterPro" id="IPR050639">
    <property type="entry name" value="SSR_resolvase"/>
</dbReference>
<dbReference type="Gene3D" id="3.40.50.1390">
    <property type="entry name" value="Resolvase, N-terminal catalytic domain"/>
    <property type="match status" value="1"/>
</dbReference>
<dbReference type="SUPFAM" id="SSF53041">
    <property type="entry name" value="Resolvase-like"/>
    <property type="match status" value="1"/>
</dbReference>
<evidence type="ECO:0000313" key="4">
    <source>
        <dbReference type="EMBL" id="GAX48452.1"/>
    </source>
</evidence>
<keyword evidence="5" id="KW-1185">Reference proteome</keyword>
<dbReference type="GO" id="GO:0000150">
    <property type="term" value="F:DNA strand exchange activity"/>
    <property type="evidence" value="ECO:0007669"/>
    <property type="project" value="InterPro"/>
</dbReference>
<dbReference type="Pfam" id="PF13408">
    <property type="entry name" value="Zn_ribbon_recom"/>
    <property type="match status" value="1"/>
</dbReference>
<dbReference type="Proteomes" id="UP000218689">
    <property type="component" value="Unassembled WGS sequence"/>
</dbReference>
<reference evidence="5" key="1">
    <citation type="submission" date="2017-08" db="EMBL/GenBank/DDBJ databases">
        <title>Draft genome sequence of Lactococcus sp. strain Rs-Y01, isolated from the gut of the lower termite Reticulitermes speratus.</title>
        <authorList>
            <person name="Ohkuma M."/>
            <person name="Yuki M."/>
        </authorList>
    </citation>
    <scope>NUCLEOTIDE SEQUENCE [LARGE SCALE GENOMIC DNA]</scope>
    <source>
        <strain evidence="5">Rs-Y01</strain>
    </source>
</reference>